<protein>
    <recommendedName>
        <fullName evidence="3">L-Fucosyltransferase</fullName>
        <ecNumber evidence="3">2.4.1.-</ecNumber>
    </recommendedName>
</protein>
<dbReference type="GO" id="GO:0032580">
    <property type="term" value="C:Golgi cisterna membrane"/>
    <property type="evidence" value="ECO:0007669"/>
    <property type="project" value="UniProtKB-SubCell"/>
</dbReference>
<dbReference type="GO" id="GO:0005975">
    <property type="term" value="P:carbohydrate metabolic process"/>
    <property type="evidence" value="ECO:0007669"/>
    <property type="project" value="InterPro"/>
</dbReference>
<dbReference type="UniPathway" id="UPA00378"/>
<dbReference type="CDD" id="cd11301">
    <property type="entry name" value="Fut1_Fut2_like"/>
    <property type="match status" value="1"/>
</dbReference>
<accession>A0A6J7ZZE1</accession>
<evidence type="ECO:0000256" key="2">
    <source>
        <dbReference type="ARBA" id="ARBA00022679"/>
    </source>
</evidence>
<evidence type="ECO:0000313" key="5">
    <source>
        <dbReference type="Proteomes" id="UP000507470"/>
    </source>
</evidence>
<dbReference type="GO" id="GO:0008107">
    <property type="term" value="F:galactoside 2-alpha-L-fucosyltransferase activity"/>
    <property type="evidence" value="ECO:0007669"/>
    <property type="project" value="InterPro"/>
</dbReference>
<comment type="similarity">
    <text evidence="3">Belongs to the glycosyltransferase 11 family.</text>
</comment>
<keyword evidence="3" id="KW-1133">Transmembrane helix</keyword>
<feature type="transmembrane region" description="Helical" evidence="3">
    <location>
        <begin position="117"/>
        <end position="133"/>
    </location>
</feature>
<dbReference type="PANTHER" id="PTHR11927:SF9">
    <property type="entry name" value="L-FUCOSYLTRANSFERASE"/>
    <property type="match status" value="1"/>
</dbReference>
<dbReference type="EMBL" id="CACVKT020000347">
    <property type="protein sequence ID" value="CAC5358407.1"/>
    <property type="molecule type" value="Genomic_DNA"/>
</dbReference>
<dbReference type="EC" id="2.4.1.-" evidence="3"/>
<dbReference type="Pfam" id="PF01531">
    <property type="entry name" value="Glyco_transf_11"/>
    <property type="match status" value="1"/>
</dbReference>
<dbReference type="InterPro" id="IPR002516">
    <property type="entry name" value="Glyco_trans_11"/>
</dbReference>
<comment type="pathway">
    <text evidence="3">Protein modification; protein glycosylation.</text>
</comment>
<dbReference type="OrthoDB" id="6041477at2759"/>
<keyword evidence="3" id="KW-0812">Transmembrane</keyword>
<keyword evidence="1 3" id="KW-0328">Glycosyltransferase</keyword>
<dbReference type="PANTHER" id="PTHR11927">
    <property type="entry name" value="GALACTOSIDE 2-L-FUCOSYLTRANSFERASE"/>
    <property type="match status" value="1"/>
</dbReference>
<sequence length="440" mass="51498">MKRNKKKSLKRGNVLKANKERIRNRVSVERGNGHTHDKQGNYKALSVINASIHCKPLTVLFLSSNRSRDIDMGSGWRIVSCFYSSIRFVYVKMVQINVWNISGHFHRLLKNRTARKIAVICLLLAGIYYTFFYRQSLLHTHNQNLSQKYNCSSIAHQDKIGIKRNKSVCVKFGGGLGNQLFHFCFGYTVARKKNMQLVITRKNILTQYFKLVPNHWKHYDLNAGICDCLPLTTDKGYDCGYDKKLEHLPSDQDLSFLGFFQSWKYWKKYENELRQILQFQDDILHEAKSKFITIISKYQKYRDIKTIGVHIRRFDRYDTDKFGKNNAPKEYIIHAMDYFRNLYKRCVFLIFSIEMKWTKKNIPQTGDIFLVEGNSAPVDLAMLTLTSHTIMTVGTFGWMAGWMTQGKTVYYMHPAMPGSAFSKLYSNYSDHFYPGWIPME</sequence>
<evidence type="ECO:0000256" key="3">
    <source>
        <dbReference type="RuleBase" id="RU363129"/>
    </source>
</evidence>
<gene>
    <name evidence="4" type="ORF">MCOR_1672</name>
</gene>
<keyword evidence="2 3" id="KW-0808">Transferase</keyword>
<keyword evidence="3" id="KW-0333">Golgi apparatus</keyword>
<dbReference type="AlphaFoldDB" id="A0A6J7ZZE1"/>
<evidence type="ECO:0000256" key="1">
    <source>
        <dbReference type="ARBA" id="ARBA00022676"/>
    </source>
</evidence>
<organism evidence="4 5">
    <name type="scientific">Mytilus coruscus</name>
    <name type="common">Sea mussel</name>
    <dbReference type="NCBI Taxonomy" id="42192"/>
    <lineage>
        <taxon>Eukaryota</taxon>
        <taxon>Metazoa</taxon>
        <taxon>Spiralia</taxon>
        <taxon>Lophotrochozoa</taxon>
        <taxon>Mollusca</taxon>
        <taxon>Bivalvia</taxon>
        <taxon>Autobranchia</taxon>
        <taxon>Pteriomorphia</taxon>
        <taxon>Mytilida</taxon>
        <taxon>Mytiloidea</taxon>
        <taxon>Mytilidae</taxon>
        <taxon>Mytilinae</taxon>
        <taxon>Mytilus</taxon>
    </lineage>
</organism>
<keyword evidence="5" id="KW-1185">Reference proteome</keyword>
<dbReference type="Proteomes" id="UP000507470">
    <property type="component" value="Unassembled WGS sequence"/>
</dbReference>
<comment type="subcellular location">
    <subcellularLocation>
        <location evidence="3">Golgi apparatus</location>
        <location evidence="3">Golgi stack membrane</location>
        <topology evidence="3">Single-pass type II membrane protein</topology>
    </subcellularLocation>
</comment>
<name>A0A6J7ZZE1_MYTCO</name>
<keyword evidence="3" id="KW-0472">Membrane</keyword>
<reference evidence="4 5" key="1">
    <citation type="submission" date="2020-06" db="EMBL/GenBank/DDBJ databases">
        <authorList>
            <person name="Li R."/>
            <person name="Bekaert M."/>
        </authorList>
    </citation>
    <scope>NUCLEOTIDE SEQUENCE [LARGE SCALE GENOMIC DNA]</scope>
    <source>
        <strain evidence="5">wild</strain>
    </source>
</reference>
<proteinExistence type="inferred from homology"/>
<keyword evidence="3" id="KW-0735">Signal-anchor</keyword>
<evidence type="ECO:0000313" key="4">
    <source>
        <dbReference type="EMBL" id="CAC5358407.1"/>
    </source>
</evidence>
<keyword evidence="3" id="KW-0325">Glycoprotein</keyword>